<keyword evidence="7" id="KW-1185">Reference proteome</keyword>
<dbReference type="AlphaFoldDB" id="A0A2U1CQN7"/>
<dbReference type="PANTHER" id="PTHR43060">
    <property type="entry name" value="3-HYDROXYISOBUTYRATE DEHYDROGENASE-LIKE 1, MITOCHONDRIAL-RELATED"/>
    <property type="match status" value="1"/>
</dbReference>
<dbReference type="Pfam" id="PF03446">
    <property type="entry name" value="NAD_binding_2"/>
    <property type="match status" value="1"/>
</dbReference>
<dbReference type="InterPro" id="IPR036291">
    <property type="entry name" value="NAD(P)-bd_dom_sf"/>
</dbReference>
<dbReference type="InterPro" id="IPR029154">
    <property type="entry name" value="HIBADH-like_NADP-bd"/>
</dbReference>
<dbReference type="SUPFAM" id="SSF48179">
    <property type="entry name" value="6-phosphogluconate dehydrogenase C-terminal domain-like"/>
    <property type="match status" value="1"/>
</dbReference>
<accession>A0A2U1CQN7</accession>
<protein>
    <submittedName>
        <fullName evidence="6">3-hydroxyisobutyrate dehydrogenase</fullName>
    </submittedName>
</protein>
<dbReference type="PANTHER" id="PTHR43060:SF15">
    <property type="entry name" value="3-HYDROXYISOBUTYRATE DEHYDROGENASE-LIKE 1, MITOCHONDRIAL-RELATED"/>
    <property type="match status" value="1"/>
</dbReference>
<evidence type="ECO:0000259" key="4">
    <source>
        <dbReference type="Pfam" id="PF03446"/>
    </source>
</evidence>
<dbReference type="InterPro" id="IPR015815">
    <property type="entry name" value="HIBADH-related"/>
</dbReference>
<dbReference type="PIRSF" id="PIRSF000103">
    <property type="entry name" value="HIBADH"/>
    <property type="match status" value="1"/>
</dbReference>
<dbReference type="Pfam" id="PF14833">
    <property type="entry name" value="NAD_binding_11"/>
    <property type="match status" value="1"/>
</dbReference>
<dbReference type="GO" id="GO:0050661">
    <property type="term" value="F:NADP binding"/>
    <property type="evidence" value="ECO:0007669"/>
    <property type="project" value="InterPro"/>
</dbReference>
<dbReference type="EMBL" id="QEKO01000001">
    <property type="protein sequence ID" value="PVY68195.1"/>
    <property type="molecule type" value="Genomic_DNA"/>
</dbReference>
<evidence type="ECO:0000313" key="7">
    <source>
        <dbReference type="Proteomes" id="UP000246145"/>
    </source>
</evidence>
<keyword evidence="1" id="KW-0560">Oxidoreductase</keyword>
<dbReference type="Gene3D" id="3.40.50.720">
    <property type="entry name" value="NAD(P)-binding Rossmann-like Domain"/>
    <property type="match status" value="1"/>
</dbReference>
<sequence length="285" mass="30486">MNAFDEASGSKAAQARINRVGVLGAGRMGLPIIGHLVKHGFQVDVHDTDEAKREAVREAGARWQPEAEALARDSEAMLVCVGYDDELRRLAAPGGLFSNMKPGAVLALLSTVKPDTVQLLARQAGQAGVHVLDAPVCRGGRAADTGTLLTFAGGDEAALERLRPVLSAYSSDIVHTGQAGSAQIAKAANNMVLWACLVADHEAFALAHCYGLDVERLRQALLTSSAANDVLKHWGTNEMVWADDDLAIVADLARDCGIALPQSEVVREVCRDLRPRRYQLEAYGR</sequence>
<proteinExistence type="predicted"/>
<evidence type="ECO:0000313" key="6">
    <source>
        <dbReference type="EMBL" id="PVY68195.1"/>
    </source>
</evidence>
<dbReference type="OrthoDB" id="9777604at2"/>
<comment type="caution">
    <text evidence="6">The sequence shown here is derived from an EMBL/GenBank/DDBJ whole genome shotgun (WGS) entry which is preliminary data.</text>
</comment>
<dbReference type="Proteomes" id="UP000246145">
    <property type="component" value="Unassembled WGS sequence"/>
</dbReference>
<evidence type="ECO:0000256" key="2">
    <source>
        <dbReference type="ARBA" id="ARBA00023027"/>
    </source>
</evidence>
<dbReference type="InterPro" id="IPR013328">
    <property type="entry name" value="6PGD_dom2"/>
</dbReference>
<evidence type="ECO:0000256" key="3">
    <source>
        <dbReference type="PIRSR" id="PIRSR000103-1"/>
    </source>
</evidence>
<dbReference type="InterPro" id="IPR008927">
    <property type="entry name" value="6-PGluconate_DH-like_C_sf"/>
</dbReference>
<dbReference type="GO" id="GO:0016491">
    <property type="term" value="F:oxidoreductase activity"/>
    <property type="evidence" value="ECO:0007669"/>
    <property type="project" value="UniProtKB-KW"/>
</dbReference>
<name>A0A2U1CQN7_9BURK</name>
<gene>
    <name evidence="6" type="ORF">C7440_0584</name>
</gene>
<dbReference type="Gene3D" id="1.10.1040.10">
    <property type="entry name" value="N-(1-d-carboxylethyl)-l-norvaline Dehydrogenase, domain 2"/>
    <property type="match status" value="1"/>
</dbReference>
<dbReference type="GO" id="GO:0051287">
    <property type="term" value="F:NAD binding"/>
    <property type="evidence" value="ECO:0007669"/>
    <property type="project" value="InterPro"/>
</dbReference>
<feature type="domain" description="3-hydroxyisobutyrate dehydrogenase-like NAD-binding" evidence="5">
    <location>
        <begin position="180"/>
        <end position="273"/>
    </location>
</feature>
<dbReference type="STRING" id="1231391.GCA_000308195_03404"/>
<feature type="active site" evidence="3">
    <location>
        <position position="186"/>
    </location>
</feature>
<dbReference type="RefSeq" id="WP_116517405.1">
    <property type="nucleotide sequence ID" value="NZ_JACCEX010000001.1"/>
</dbReference>
<feature type="domain" description="6-phosphogluconate dehydrogenase NADP-binding" evidence="4">
    <location>
        <begin position="19"/>
        <end position="177"/>
    </location>
</feature>
<dbReference type="InterPro" id="IPR006115">
    <property type="entry name" value="6PGDH_NADP-bd"/>
</dbReference>
<reference evidence="6 7" key="1">
    <citation type="submission" date="2018-04" db="EMBL/GenBank/DDBJ databases">
        <title>Genomic Encyclopedia of Type Strains, Phase IV (KMG-IV): sequencing the most valuable type-strain genomes for metagenomic binning, comparative biology and taxonomic classification.</title>
        <authorList>
            <person name="Goeker M."/>
        </authorList>
    </citation>
    <scope>NUCLEOTIDE SEQUENCE [LARGE SCALE GENOMIC DNA]</scope>
    <source>
        <strain evidence="6 7">DSM 10065</strain>
    </source>
</reference>
<keyword evidence="2" id="KW-0520">NAD</keyword>
<dbReference type="SUPFAM" id="SSF51735">
    <property type="entry name" value="NAD(P)-binding Rossmann-fold domains"/>
    <property type="match status" value="1"/>
</dbReference>
<evidence type="ECO:0000259" key="5">
    <source>
        <dbReference type="Pfam" id="PF14833"/>
    </source>
</evidence>
<evidence type="ECO:0000256" key="1">
    <source>
        <dbReference type="ARBA" id="ARBA00023002"/>
    </source>
</evidence>
<organism evidence="6 7">
    <name type="scientific">Pusillimonas noertemannii</name>
    <dbReference type="NCBI Taxonomy" id="305977"/>
    <lineage>
        <taxon>Bacteria</taxon>
        <taxon>Pseudomonadati</taxon>
        <taxon>Pseudomonadota</taxon>
        <taxon>Betaproteobacteria</taxon>
        <taxon>Burkholderiales</taxon>
        <taxon>Alcaligenaceae</taxon>
        <taxon>Pusillimonas</taxon>
    </lineage>
</organism>